<proteinExistence type="inferred from homology"/>
<dbReference type="Gene3D" id="1.10.860.10">
    <property type="entry name" value="DNAb Helicase, Chain A"/>
    <property type="match status" value="1"/>
</dbReference>
<name>A0A0P9CDX3_9GAMM</name>
<evidence type="ECO:0000313" key="17">
    <source>
        <dbReference type="EMBL" id="SCY41647.1"/>
    </source>
</evidence>
<keyword evidence="10 12" id="KW-0238">DNA-binding</keyword>
<dbReference type="Pfam" id="PF08275">
    <property type="entry name" value="DNAG_N"/>
    <property type="match status" value="1"/>
</dbReference>
<dbReference type="CDD" id="cd03364">
    <property type="entry name" value="TOPRIM_DnaG_primases"/>
    <property type="match status" value="1"/>
</dbReference>
<dbReference type="AlphaFoldDB" id="A0A0P9CDX3"/>
<dbReference type="InterPro" id="IPR002694">
    <property type="entry name" value="Znf_CHC2"/>
</dbReference>
<keyword evidence="7 12" id="KW-0863">Zinc-finger</keyword>
<evidence type="ECO:0000256" key="4">
    <source>
        <dbReference type="ARBA" id="ARBA00022695"/>
    </source>
</evidence>
<keyword evidence="3 12" id="KW-0808">Transferase</keyword>
<comment type="similarity">
    <text evidence="12 13">Belongs to the DnaG primase family.</text>
</comment>
<evidence type="ECO:0000256" key="13">
    <source>
        <dbReference type="PIRNR" id="PIRNR002811"/>
    </source>
</evidence>
<keyword evidence="18" id="KW-1185">Reference proteome</keyword>
<feature type="zinc finger region" description="CHC2-type" evidence="12 14">
    <location>
        <begin position="39"/>
        <end position="63"/>
    </location>
</feature>
<dbReference type="Gene3D" id="3.90.580.10">
    <property type="entry name" value="Zinc finger, CHC2-type domain"/>
    <property type="match status" value="1"/>
</dbReference>
<keyword evidence="2 12" id="KW-0639">Primosome</keyword>
<organism evidence="17 18">
    <name type="scientific">Thiohalorhabdus denitrificans</name>
    <dbReference type="NCBI Taxonomy" id="381306"/>
    <lineage>
        <taxon>Bacteria</taxon>
        <taxon>Pseudomonadati</taxon>
        <taxon>Pseudomonadota</taxon>
        <taxon>Gammaproteobacteria</taxon>
        <taxon>Thiohalorhabdales</taxon>
        <taxon>Thiohalorhabdaceae</taxon>
        <taxon>Thiohalorhabdus</taxon>
    </lineage>
</organism>
<dbReference type="InterPro" id="IPR013264">
    <property type="entry name" value="DNAG_N"/>
</dbReference>
<dbReference type="GO" id="GO:0000428">
    <property type="term" value="C:DNA-directed RNA polymerase complex"/>
    <property type="evidence" value="ECO:0007669"/>
    <property type="project" value="UniProtKB-KW"/>
</dbReference>
<accession>A0A0P9CDX3</accession>
<dbReference type="STRING" id="381306.AN478_03520"/>
<evidence type="ECO:0000256" key="10">
    <source>
        <dbReference type="ARBA" id="ARBA00023125"/>
    </source>
</evidence>
<dbReference type="GO" id="GO:0003899">
    <property type="term" value="F:DNA-directed RNA polymerase activity"/>
    <property type="evidence" value="ECO:0007669"/>
    <property type="project" value="UniProtKB-UniRule"/>
</dbReference>
<dbReference type="GO" id="GO:0008270">
    <property type="term" value="F:zinc ion binding"/>
    <property type="evidence" value="ECO:0007669"/>
    <property type="project" value="UniProtKB-UniRule"/>
</dbReference>
<dbReference type="NCBIfam" id="TIGR01391">
    <property type="entry name" value="dnaG"/>
    <property type="match status" value="1"/>
</dbReference>
<dbReference type="SMART" id="SM00493">
    <property type="entry name" value="TOPRIM"/>
    <property type="match status" value="1"/>
</dbReference>
<dbReference type="GO" id="GO:0006269">
    <property type="term" value="P:DNA replication, synthesis of primer"/>
    <property type="evidence" value="ECO:0007669"/>
    <property type="project" value="UniProtKB-UniRule"/>
</dbReference>
<dbReference type="Pfam" id="PF01807">
    <property type="entry name" value="Zn_ribbon_DnaG"/>
    <property type="match status" value="1"/>
</dbReference>
<sequence>MGRIPQSFIDELLARADIVEVIDEYVPLKKQGANYKARCPFHEERTASFNVNPDRQIFHCFGCGAGGNALGFLMEYEHLRFPEAVRELAGRYGLEVPEEAGGERQTRPAGGPDPAFLADLNEKAARYYEYQIRHNDQAGDVQDYLRNRGISGEIAARFRLGYAPPGWRNLAGALGRDGQSREALEALGLVVNRNGSVYDRFRGRLMFPIRDRRGRVIAFGGRVLGDDEPKYLNSPEGPLFQKGRELYGLHEGRQALRREQRALVVEGYMDVIALAQAGVDHAVAPLGTALTGDQLRLLLRTVPEVVFCFDGDDAGREAAWRAVETALPEAGKGRLVRFLFLPEGEDPDTLVRREGAEAFRARMDAAVPLLEFLIQGLKSRVDLDYPEGRDRLLELAGPFYARLEDEKARGLLVQRLDGIVKLGQKQVVRYLQRSTPRNRGSNQAEAAETEQRSLEFLRRQPVTRRALLLLLSDPQELAEDILAVADNLARHRSTGIRLLLSAAEAVRANPGISVGALIEHMRQVPYGEALGQLAGEEPDVPAEGRRMELKGCLHKLQAHAIQARLDALEEEARSGSLAAEQWQEFTELKRQKQALERVNAPQPGSATP</sequence>
<evidence type="ECO:0000256" key="11">
    <source>
        <dbReference type="ARBA" id="ARBA00023163"/>
    </source>
</evidence>
<feature type="region of interest" description="Disordered" evidence="15">
    <location>
        <begin position="432"/>
        <end position="452"/>
    </location>
</feature>
<dbReference type="SUPFAM" id="SSF57783">
    <property type="entry name" value="Zinc beta-ribbon"/>
    <property type="match status" value="1"/>
</dbReference>
<keyword evidence="1 12" id="KW-0240">DNA-directed RNA polymerase</keyword>
<evidence type="ECO:0000259" key="16">
    <source>
        <dbReference type="PROSITE" id="PS50880"/>
    </source>
</evidence>
<keyword evidence="4 12" id="KW-0548">Nucleotidyltransferase</keyword>
<dbReference type="GO" id="GO:1990077">
    <property type="term" value="C:primosome complex"/>
    <property type="evidence" value="ECO:0007669"/>
    <property type="project" value="UniProtKB-KW"/>
</dbReference>
<evidence type="ECO:0000256" key="6">
    <source>
        <dbReference type="ARBA" id="ARBA00022723"/>
    </source>
</evidence>
<dbReference type="InterPro" id="IPR016136">
    <property type="entry name" value="DNA_helicase_N/primase_C"/>
</dbReference>
<dbReference type="EC" id="2.7.7.101" evidence="12"/>
<dbReference type="SUPFAM" id="SSF117023">
    <property type="entry name" value="DNA primase DnaG, C-terminal domain"/>
    <property type="match status" value="1"/>
</dbReference>
<evidence type="ECO:0000256" key="9">
    <source>
        <dbReference type="ARBA" id="ARBA00022842"/>
    </source>
</evidence>
<evidence type="ECO:0000256" key="1">
    <source>
        <dbReference type="ARBA" id="ARBA00022478"/>
    </source>
</evidence>
<dbReference type="InterPro" id="IPR006295">
    <property type="entry name" value="DNA_primase_DnaG"/>
</dbReference>
<dbReference type="RefSeq" id="WP_054965248.1">
    <property type="nucleotide sequence ID" value="NZ_FMUN01000005.1"/>
</dbReference>
<comment type="cofactor">
    <cofactor evidence="12 13 14">
        <name>Zn(2+)</name>
        <dbReference type="ChEBI" id="CHEBI:29105"/>
    </cofactor>
    <text evidence="12 13 14">Binds 1 zinc ion per monomer.</text>
</comment>
<dbReference type="Pfam" id="PF13155">
    <property type="entry name" value="Toprim_2"/>
    <property type="match status" value="1"/>
</dbReference>
<dbReference type="Gene3D" id="1.20.50.20">
    <property type="entry name" value="DnaG, RNA polymerase domain, helical bundle"/>
    <property type="match status" value="1"/>
</dbReference>
<dbReference type="OrthoDB" id="9803773at2"/>
<dbReference type="GO" id="GO:0003677">
    <property type="term" value="F:DNA binding"/>
    <property type="evidence" value="ECO:0007669"/>
    <property type="project" value="UniProtKB-KW"/>
</dbReference>
<dbReference type="FunFam" id="3.90.980.10:FF:000001">
    <property type="entry name" value="DNA primase"/>
    <property type="match status" value="1"/>
</dbReference>
<comment type="domain">
    <text evidence="12">Contains an N-terminal zinc-binding domain, a central core domain that contains the primase activity, and a C-terminal DnaB-binding domain.</text>
</comment>
<dbReference type="InterPro" id="IPR036977">
    <property type="entry name" value="DNA_primase_Znf_CHC2"/>
</dbReference>
<comment type="function">
    <text evidence="12 13">RNA polymerase that catalyzes the synthesis of short RNA molecules used as primers for DNA polymerase during DNA replication.</text>
</comment>
<dbReference type="FunFam" id="3.90.580.10:FF:000001">
    <property type="entry name" value="DNA primase"/>
    <property type="match status" value="1"/>
</dbReference>
<feature type="domain" description="Toprim" evidence="16">
    <location>
        <begin position="260"/>
        <end position="342"/>
    </location>
</feature>
<evidence type="ECO:0000313" key="18">
    <source>
        <dbReference type="Proteomes" id="UP000183104"/>
    </source>
</evidence>
<dbReference type="EMBL" id="FMUN01000005">
    <property type="protein sequence ID" value="SCY41647.1"/>
    <property type="molecule type" value="Genomic_DNA"/>
</dbReference>
<dbReference type="Gene3D" id="3.90.980.10">
    <property type="entry name" value="DNA primase, catalytic core, N-terminal domain"/>
    <property type="match status" value="1"/>
</dbReference>
<dbReference type="InterPro" id="IPR034151">
    <property type="entry name" value="TOPRIM_DnaG_bac"/>
</dbReference>
<evidence type="ECO:0000256" key="15">
    <source>
        <dbReference type="SAM" id="MobiDB-lite"/>
    </source>
</evidence>
<dbReference type="PANTHER" id="PTHR30313:SF2">
    <property type="entry name" value="DNA PRIMASE"/>
    <property type="match status" value="1"/>
</dbReference>
<keyword evidence="11 12" id="KW-0804">Transcription</keyword>
<evidence type="ECO:0000256" key="2">
    <source>
        <dbReference type="ARBA" id="ARBA00022515"/>
    </source>
</evidence>
<gene>
    <name evidence="12" type="primary">dnaG</name>
    <name evidence="17" type="ORF">SAMN05661077_2074</name>
</gene>
<dbReference type="SMART" id="SM00400">
    <property type="entry name" value="ZnF_CHCC"/>
    <property type="match status" value="1"/>
</dbReference>
<evidence type="ECO:0000256" key="5">
    <source>
        <dbReference type="ARBA" id="ARBA00022705"/>
    </source>
</evidence>
<feature type="compositionally biased region" description="Polar residues" evidence="15">
    <location>
        <begin position="432"/>
        <end position="444"/>
    </location>
</feature>
<dbReference type="InterPro" id="IPR037068">
    <property type="entry name" value="DNA_primase_core_N_sf"/>
</dbReference>
<dbReference type="Proteomes" id="UP000183104">
    <property type="component" value="Unassembled WGS sequence"/>
</dbReference>
<keyword evidence="8 12" id="KW-0862">Zinc</keyword>
<dbReference type="Pfam" id="PF08278">
    <property type="entry name" value="DnaG_DnaB_bind"/>
    <property type="match status" value="1"/>
</dbReference>
<dbReference type="FunFam" id="3.40.1360.10:FF:000002">
    <property type="entry name" value="DNA primase"/>
    <property type="match status" value="1"/>
</dbReference>
<dbReference type="HAMAP" id="MF_00974">
    <property type="entry name" value="DNA_primase_DnaG"/>
    <property type="match status" value="1"/>
</dbReference>
<keyword evidence="6 12" id="KW-0479">Metal-binding</keyword>
<dbReference type="InterPro" id="IPR050219">
    <property type="entry name" value="DnaG_primase"/>
</dbReference>
<keyword evidence="9" id="KW-0460">Magnesium</keyword>
<evidence type="ECO:0000256" key="3">
    <source>
        <dbReference type="ARBA" id="ARBA00022679"/>
    </source>
</evidence>
<dbReference type="GO" id="GO:0005737">
    <property type="term" value="C:cytoplasm"/>
    <property type="evidence" value="ECO:0007669"/>
    <property type="project" value="TreeGrafter"/>
</dbReference>
<dbReference type="InterPro" id="IPR019475">
    <property type="entry name" value="DNA_primase_DnaB-bd"/>
</dbReference>
<dbReference type="PANTHER" id="PTHR30313">
    <property type="entry name" value="DNA PRIMASE"/>
    <property type="match status" value="1"/>
</dbReference>
<evidence type="ECO:0000256" key="14">
    <source>
        <dbReference type="PIRSR" id="PIRSR002811-1"/>
    </source>
</evidence>
<reference evidence="18" key="1">
    <citation type="submission" date="2016-10" db="EMBL/GenBank/DDBJ databases">
        <authorList>
            <person name="Varghese N."/>
        </authorList>
    </citation>
    <scope>NUCLEOTIDE SEQUENCE [LARGE SCALE GENOMIC DNA]</scope>
    <source>
        <strain evidence="18">HL 19</strain>
    </source>
</reference>
<dbReference type="SUPFAM" id="SSF56731">
    <property type="entry name" value="DNA primase core"/>
    <property type="match status" value="1"/>
</dbReference>
<comment type="catalytic activity">
    <reaction evidence="12">
        <text>ssDNA + n NTP = ssDNA/pppN(pN)n-1 hybrid + (n-1) diphosphate.</text>
        <dbReference type="EC" id="2.7.7.101"/>
    </reaction>
</comment>
<dbReference type="SMART" id="SM00766">
    <property type="entry name" value="DnaG_DnaB_bind"/>
    <property type="match status" value="1"/>
</dbReference>
<evidence type="ECO:0000256" key="7">
    <source>
        <dbReference type="ARBA" id="ARBA00022771"/>
    </source>
</evidence>
<keyword evidence="5 12" id="KW-0235">DNA replication</keyword>
<protein>
    <recommendedName>
        <fullName evidence="12 13">DNA primase</fullName>
        <ecNumber evidence="12">2.7.7.101</ecNumber>
    </recommendedName>
</protein>
<dbReference type="InterPro" id="IPR006171">
    <property type="entry name" value="TOPRIM_dom"/>
</dbReference>
<comment type="subunit">
    <text evidence="12">Monomer. Interacts with DnaB.</text>
</comment>
<dbReference type="PIRSF" id="PIRSF002811">
    <property type="entry name" value="DnaG"/>
    <property type="match status" value="1"/>
</dbReference>
<dbReference type="Pfam" id="PF10410">
    <property type="entry name" value="DnaB_bind"/>
    <property type="match status" value="1"/>
</dbReference>
<dbReference type="InterPro" id="IPR030846">
    <property type="entry name" value="DnaG_bac"/>
</dbReference>
<dbReference type="Gene3D" id="3.40.1360.10">
    <property type="match status" value="1"/>
</dbReference>
<dbReference type="PATRIC" id="fig|381306.5.peg.1190"/>
<dbReference type="InterPro" id="IPR013173">
    <property type="entry name" value="DNA_primase_DnaG_DnaB-bd_dom"/>
</dbReference>
<evidence type="ECO:0000256" key="8">
    <source>
        <dbReference type="ARBA" id="ARBA00022833"/>
    </source>
</evidence>
<evidence type="ECO:0000256" key="12">
    <source>
        <dbReference type="HAMAP-Rule" id="MF_00974"/>
    </source>
</evidence>
<dbReference type="PROSITE" id="PS50880">
    <property type="entry name" value="TOPRIM"/>
    <property type="match status" value="1"/>
</dbReference>